<reference evidence="2 3" key="1">
    <citation type="submission" date="2017-04" db="EMBL/GenBank/DDBJ databases">
        <title>Draft genome sequence of Marssonina coronaria NL1: causal agent of apple blotch.</title>
        <authorList>
            <person name="Cheng Q."/>
        </authorList>
    </citation>
    <scope>NUCLEOTIDE SEQUENCE [LARGE SCALE GENOMIC DNA]</scope>
    <source>
        <strain evidence="2 3">NL1</strain>
    </source>
</reference>
<evidence type="ECO:0000256" key="1">
    <source>
        <dbReference type="SAM" id="MobiDB-lite"/>
    </source>
</evidence>
<evidence type="ECO:0000313" key="3">
    <source>
        <dbReference type="Proteomes" id="UP000242519"/>
    </source>
</evidence>
<protein>
    <submittedName>
        <fullName evidence="2">Uncharacterized protein</fullName>
    </submittedName>
</protein>
<name>A0A218YTX3_9HELO</name>
<feature type="compositionally biased region" description="Basic residues" evidence="1">
    <location>
        <begin position="22"/>
        <end position="36"/>
    </location>
</feature>
<proteinExistence type="predicted"/>
<accession>A0A218YTX3</accession>
<dbReference type="InterPro" id="IPR021463">
    <property type="entry name" value="Methyltransf_34"/>
</dbReference>
<dbReference type="Proteomes" id="UP000242519">
    <property type="component" value="Unassembled WGS sequence"/>
</dbReference>
<keyword evidence="3" id="KW-1185">Reference proteome</keyword>
<dbReference type="AlphaFoldDB" id="A0A218YTX3"/>
<dbReference type="Pfam" id="PF11312">
    <property type="entry name" value="Methyltransf_34"/>
    <property type="match status" value="1"/>
</dbReference>
<sequence>MAVRDPGFVLLLQHKRRSRIGRSKYVRHEKSQRKHPVASSATSLLRAPTVPAAPRDSLPLIIDTADEAVAERDDVGQEKREQDWEEEEEKKCAVQTLLDMEFWEKHVAGPERVSAWEELVRNWSRLFKSEAGLKFPIRLENIKLQVHLF</sequence>
<dbReference type="OrthoDB" id="6419443at2759"/>
<organism evidence="2 3">
    <name type="scientific">Diplocarpon coronariae</name>
    <dbReference type="NCBI Taxonomy" id="2795749"/>
    <lineage>
        <taxon>Eukaryota</taxon>
        <taxon>Fungi</taxon>
        <taxon>Dikarya</taxon>
        <taxon>Ascomycota</taxon>
        <taxon>Pezizomycotina</taxon>
        <taxon>Leotiomycetes</taxon>
        <taxon>Helotiales</taxon>
        <taxon>Drepanopezizaceae</taxon>
        <taxon>Diplocarpon</taxon>
    </lineage>
</organism>
<dbReference type="STRING" id="503106.A0A218YTX3"/>
<gene>
    <name evidence="2" type="ORF">B2J93_2894</name>
</gene>
<evidence type="ECO:0000313" key="2">
    <source>
        <dbReference type="EMBL" id="OWO98576.1"/>
    </source>
</evidence>
<feature type="region of interest" description="Disordered" evidence="1">
    <location>
        <begin position="22"/>
        <end position="59"/>
    </location>
</feature>
<dbReference type="InParanoid" id="A0A218YTX3"/>
<comment type="caution">
    <text evidence="2">The sequence shown here is derived from an EMBL/GenBank/DDBJ whole genome shotgun (WGS) entry which is preliminary data.</text>
</comment>
<dbReference type="EMBL" id="MZNU01000389">
    <property type="protein sequence ID" value="OWO98576.1"/>
    <property type="molecule type" value="Genomic_DNA"/>
</dbReference>